<feature type="transmembrane region" description="Helical" evidence="1">
    <location>
        <begin position="122"/>
        <end position="140"/>
    </location>
</feature>
<dbReference type="PANTHER" id="PTHR31970:SF9">
    <property type="entry name" value="MOLYBDATE TRANSPORTER 2"/>
    <property type="match status" value="1"/>
</dbReference>
<dbReference type="Pfam" id="PF16983">
    <property type="entry name" value="MFS_MOT1"/>
    <property type="match status" value="2"/>
</dbReference>
<dbReference type="STRING" id="285351.SAMN04488035_0332"/>
<reference evidence="3" key="1">
    <citation type="submission" date="2016-10" db="EMBL/GenBank/DDBJ databases">
        <authorList>
            <person name="Varghese N."/>
            <person name="Submissions S."/>
        </authorList>
    </citation>
    <scope>NUCLEOTIDE SEQUENCE [LARGE SCALE GENOMIC DNA]</scope>
    <source>
        <strain evidence="3">DSM 19083</strain>
    </source>
</reference>
<dbReference type="RefSeq" id="WP_093374458.1">
    <property type="nucleotide sequence ID" value="NZ_BNAN01000001.1"/>
</dbReference>
<feature type="transmembrane region" description="Helical" evidence="1">
    <location>
        <begin position="316"/>
        <end position="336"/>
    </location>
</feature>
<dbReference type="EMBL" id="FONZ01000001">
    <property type="protein sequence ID" value="SFE73663.1"/>
    <property type="molecule type" value="Genomic_DNA"/>
</dbReference>
<evidence type="ECO:0000313" key="3">
    <source>
        <dbReference type="Proteomes" id="UP000198520"/>
    </source>
</evidence>
<dbReference type="Proteomes" id="UP000198520">
    <property type="component" value="Unassembled WGS sequence"/>
</dbReference>
<accession>A0A1I2D0T8</accession>
<feature type="transmembrane region" description="Helical" evidence="1">
    <location>
        <begin position="173"/>
        <end position="193"/>
    </location>
</feature>
<dbReference type="PANTHER" id="PTHR31970">
    <property type="match status" value="1"/>
</dbReference>
<feature type="transmembrane region" description="Helical" evidence="1">
    <location>
        <begin position="75"/>
        <end position="101"/>
    </location>
</feature>
<keyword evidence="1" id="KW-0472">Membrane</keyword>
<keyword evidence="3" id="KW-1185">Reference proteome</keyword>
<proteinExistence type="predicted"/>
<dbReference type="AlphaFoldDB" id="A0A1I2D0T8"/>
<dbReference type="OrthoDB" id="7361398at2"/>
<evidence type="ECO:0000313" key="2">
    <source>
        <dbReference type="EMBL" id="SFE73663.1"/>
    </source>
</evidence>
<keyword evidence="1" id="KW-1133">Transmembrane helix</keyword>
<feature type="transmembrane region" description="Helical" evidence="1">
    <location>
        <begin position="291"/>
        <end position="310"/>
    </location>
</feature>
<sequence>MTSGQSVLAPGRLWWREASGAVADLGVLVPIAVALIVANGLSPTAVLLPAALLYLAVAPLYRLPVAVQPLKAFGAIAIAAGLGPDVIAAGALLMGATFLVLGRGDLLNRVARVFPVPVIRGIQLSVGLLFAKIAWGLVTAPPPTFTHQADRGATQVAAAVLLLVLLVLRGRAILLVVVGAIATAVVLGGDALTLGPSPMTFPALTWSSFTTAAVALVLPQLPLTFANSCLAPADAARTYFGDAGRRVTPARLARSLGAANLVAGAVSGMPVCHGAGGMSAHHAFGARTWRAPFLMGLTLLVLAVGAGAGLAGVLPAFPVAVAAALLAVAGVMHVLLLRDLRGWRAWAVALGVGVVGAVWNLAAAVVLGLLLARLLRPTRPAPPTLATS</sequence>
<keyword evidence="1" id="KW-0812">Transmembrane</keyword>
<feature type="transmembrane region" description="Helical" evidence="1">
    <location>
        <begin position="45"/>
        <end position="63"/>
    </location>
</feature>
<feature type="transmembrane region" description="Helical" evidence="1">
    <location>
        <begin position="348"/>
        <end position="372"/>
    </location>
</feature>
<feature type="transmembrane region" description="Helical" evidence="1">
    <location>
        <begin position="20"/>
        <end position="38"/>
    </location>
</feature>
<dbReference type="GO" id="GO:0015098">
    <property type="term" value="F:molybdate ion transmembrane transporter activity"/>
    <property type="evidence" value="ECO:0007669"/>
    <property type="project" value="InterPro"/>
</dbReference>
<organism evidence="2 3">
    <name type="scientific">Flavimobilis marinus</name>
    <dbReference type="NCBI Taxonomy" id="285351"/>
    <lineage>
        <taxon>Bacteria</taxon>
        <taxon>Bacillati</taxon>
        <taxon>Actinomycetota</taxon>
        <taxon>Actinomycetes</taxon>
        <taxon>Micrococcales</taxon>
        <taxon>Jonesiaceae</taxon>
        <taxon>Flavimobilis</taxon>
    </lineage>
</organism>
<dbReference type="InterPro" id="IPR031563">
    <property type="entry name" value="MOT1/MOT2"/>
</dbReference>
<feature type="transmembrane region" description="Helical" evidence="1">
    <location>
        <begin position="152"/>
        <end position="168"/>
    </location>
</feature>
<protein>
    <submittedName>
        <fullName evidence="2">Molybdate transporter of MFS superfamily protein</fullName>
    </submittedName>
</protein>
<gene>
    <name evidence="2" type="ORF">SAMN04488035_0332</name>
</gene>
<evidence type="ECO:0000256" key="1">
    <source>
        <dbReference type="SAM" id="Phobius"/>
    </source>
</evidence>
<name>A0A1I2D0T8_9MICO</name>